<name>A0A194S1G5_RHOGW</name>
<reference evidence="2 3" key="1">
    <citation type="journal article" date="2015" name="Front. Microbiol.">
        <title>Genome sequence of the plant growth promoting endophytic yeast Rhodotorula graminis WP1.</title>
        <authorList>
            <person name="Firrincieli A."/>
            <person name="Otillar R."/>
            <person name="Salamov A."/>
            <person name="Schmutz J."/>
            <person name="Khan Z."/>
            <person name="Redman R.S."/>
            <person name="Fleck N.D."/>
            <person name="Lindquist E."/>
            <person name="Grigoriev I.V."/>
            <person name="Doty S.L."/>
        </authorList>
    </citation>
    <scope>NUCLEOTIDE SEQUENCE [LARGE SCALE GENOMIC DNA]</scope>
    <source>
        <strain evidence="2 3">WP1</strain>
    </source>
</reference>
<dbReference type="GeneID" id="28977725"/>
<feature type="compositionally biased region" description="Basic and acidic residues" evidence="1">
    <location>
        <begin position="173"/>
        <end position="196"/>
    </location>
</feature>
<protein>
    <submittedName>
        <fullName evidence="2">Uncharacterized protein</fullName>
    </submittedName>
</protein>
<sequence length="213" mass="23855">EGHPATRHAHYRHRPLHRQQSAQVQAPHLDPDLARQPAACPPSTAHLGPAIRRPSCSTGLPRSSRRPAPPAPHPSSDPVRRTQRWGTSTTTRRVPRAARRRSSQEEDCRRAQRVGVVSRTPLADPPVPLARPRRLCPRRPVRRRLLLPRNARGEGRPRRDRARRIARARRAAGCRERGSGGGRRRDEGARRSRDGGRQAGLSAHLCNSSKVLR</sequence>
<proteinExistence type="predicted"/>
<gene>
    <name evidence="2" type="ORF">RHOBADRAFT_54365</name>
</gene>
<organism evidence="2 3">
    <name type="scientific">Rhodotorula graminis (strain WP1)</name>
    <dbReference type="NCBI Taxonomy" id="578459"/>
    <lineage>
        <taxon>Eukaryota</taxon>
        <taxon>Fungi</taxon>
        <taxon>Dikarya</taxon>
        <taxon>Basidiomycota</taxon>
        <taxon>Pucciniomycotina</taxon>
        <taxon>Microbotryomycetes</taxon>
        <taxon>Sporidiobolales</taxon>
        <taxon>Sporidiobolaceae</taxon>
        <taxon>Rhodotorula</taxon>
    </lineage>
</organism>
<dbReference type="RefSeq" id="XP_018270612.1">
    <property type="nucleotide sequence ID" value="XM_018417277.1"/>
</dbReference>
<feature type="non-terminal residue" evidence="2">
    <location>
        <position position="213"/>
    </location>
</feature>
<evidence type="ECO:0000313" key="2">
    <source>
        <dbReference type="EMBL" id="KPV74563.1"/>
    </source>
</evidence>
<feature type="compositionally biased region" description="Basic residues" evidence="1">
    <location>
        <begin position="158"/>
        <end position="172"/>
    </location>
</feature>
<feature type="compositionally biased region" description="Basic residues" evidence="1">
    <location>
        <begin position="131"/>
        <end position="146"/>
    </location>
</feature>
<dbReference type="EMBL" id="KQ474080">
    <property type="protein sequence ID" value="KPV74563.1"/>
    <property type="molecule type" value="Genomic_DNA"/>
</dbReference>
<feature type="compositionally biased region" description="Basic residues" evidence="1">
    <location>
        <begin position="1"/>
        <end position="17"/>
    </location>
</feature>
<feature type="region of interest" description="Disordered" evidence="1">
    <location>
        <begin position="1"/>
        <end position="213"/>
    </location>
</feature>
<keyword evidence="3" id="KW-1185">Reference proteome</keyword>
<evidence type="ECO:0000256" key="1">
    <source>
        <dbReference type="SAM" id="MobiDB-lite"/>
    </source>
</evidence>
<dbReference type="Proteomes" id="UP000053890">
    <property type="component" value="Unassembled WGS sequence"/>
</dbReference>
<feature type="non-terminal residue" evidence="2">
    <location>
        <position position="1"/>
    </location>
</feature>
<dbReference type="AlphaFoldDB" id="A0A194S1G5"/>
<accession>A0A194S1G5</accession>
<evidence type="ECO:0000313" key="3">
    <source>
        <dbReference type="Proteomes" id="UP000053890"/>
    </source>
</evidence>